<evidence type="ECO:0000256" key="5">
    <source>
        <dbReference type="ARBA" id="ARBA00023136"/>
    </source>
</evidence>
<sequence length="111" mass="11446">MTSRRGLFFVGFALVALILAGGVSYFADSDPDGLDHSTLQGCTVGENEQLSGNCIAQGAKEHALKDSPLADYSVGGDDTLAGVAGVIGVIATLAVAGGFFWLLRKRSPKDT</sequence>
<keyword evidence="2" id="KW-1003">Cell membrane</keyword>
<gene>
    <name evidence="8" type="ORF">AOZ06_09425</name>
</gene>
<protein>
    <recommendedName>
        <fullName evidence="7">PDGLE domain-containing protein</fullName>
    </recommendedName>
</protein>
<dbReference type="RefSeq" id="WP_054289085.1">
    <property type="nucleotide sequence ID" value="NZ_CP012752.1"/>
</dbReference>
<dbReference type="InterPro" id="IPR025937">
    <property type="entry name" value="PDGLE_dom"/>
</dbReference>
<feature type="transmembrane region" description="Helical" evidence="6">
    <location>
        <begin position="7"/>
        <end position="27"/>
    </location>
</feature>
<keyword evidence="9" id="KW-1185">Reference proteome</keyword>
<name>A0A0N9HLI9_9PSEU</name>
<evidence type="ECO:0000256" key="4">
    <source>
        <dbReference type="ARBA" id="ARBA00022989"/>
    </source>
</evidence>
<keyword evidence="4 6" id="KW-1133">Transmembrane helix</keyword>
<accession>A0A0N9HLI9</accession>
<evidence type="ECO:0000256" key="2">
    <source>
        <dbReference type="ARBA" id="ARBA00022475"/>
    </source>
</evidence>
<evidence type="ECO:0000259" key="7">
    <source>
        <dbReference type="Pfam" id="PF13190"/>
    </source>
</evidence>
<keyword evidence="3 6" id="KW-0812">Transmembrane</keyword>
<dbReference type="AlphaFoldDB" id="A0A0N9HLI9"/>
<dbReference type="STRING" id="860235.AOZ06_09425"/>
<dbReference type="OrthoDB" id="4843785at2"/>
<dbReference type="Pfam" id="PF13190">
    <property type="entry name" value="PDGLE"/>
    <property type="match status" value="1"/>
</dbReference>
<feature type="transmembrane region" description="Helical" evidence="6">
    <location>
        <begin position="80"/>
        <end position="103"/>
    </location>
</feature>
<dbReference type="GO" id="GO:0005886">
    <property type="term" value="C:plasma membrane"/>
    <property type="evidence" value="ECO:0007669"/>
    <property type="project" value="UniProtKB-SubCell"/>
</dbReference>
<comment type="subcellular location">
    <subcellularLocation>
        <location evidence="1">Cell membrane</location>
    </subcellularLocation>
</comment>
<dbReference type="EMBL" id="CP012752">
    <property type="protein sequence ID" value="ALG07114.1"/>
    <property type="molecule type" value="Genomic_DNA"/>
</dbReference>
<dbReference type="KEGG" id="kphy:AOZ06_09425"/>
<dbReference type="Proteomes" id="UP000063699">
    <property type="component" value="Chromosome"/>
</dbReference>
<evidence type="ECO:0000256" key="6">
    <source>
        <dbReference type="SAM" id="Phobius"/>
    </source>
</evidence>
<evidence type="ECO:0000256" key="1">
    <source>
        <dbReference type="ARBA" id="ARBA00004236"/>
    </source>
</evidence>
<evidence type="ECO:0000313" key="8">
    <source>
        <dbReference type="EMBL" id="ALG07114.1"/>
    </source>
</evidence>
<proteinExistence type="predicted"/>
<evidence type="ECO:0000256" key="3">
    <source>
        <dbReference type="ARBA" id="ARBA00022692"/>
    </source>
</evidence>
<reference evidence="8 9" key="1">
    <citation type="submission" date="2015-07" db="EMBL/GenBank/DDBJ databases">
        <title>Genome sequencing of Kibdelosporangium phytohabitans.</title>
        <authorList>
            <person name="Qin S."/>
            <person name="Xing K."/>
        </authorList>
    </citation>
    <scope>NUCLEOTIDE SEQUENCE [LARGE SCALE GENOMIC DNA]</scope>
    <source>
        <strain evidence="8 9">KLBMP1111</strain>
    </source>
</reference>
<evidence type="ECO:0000313" key="9">
    <source>
        <dbReference type="Proteomes" id="UP000063699"/>
    </source>
</evidence>
<organism evidence="8 9">
    <name type="scientific">Kibdelosporangium phytohabitans</name>
    <dbReference type="NCBI Taxonomy" id="860235"/>
    <lineage>
        <taxon>Bacteria</taxon>
        <taxon>Bacillati</taxon>
        <taxon>Actinomycetota</taxon>
        <taxon>Actinomycetes</taxon>
        <taxon>Pseudonocardiales</taxon>
        <taxon>Pseudonocardiaceae</taxon>
        <taxon>Kibdelosporangium</taxon>
    </lineage>
</organism>
<feature type="domain" description="PDGLE" evidence="7">
    <location>
        <begin position="8"/>
        <end position="105"/>
    </location>
</feature>
<keyword evidence="5 6" id="KW-0472">Membrane</keyword>